<keyword evidence="7" id="KW-0805">Transcription regulation</keyword>
<evidence type="ECO:0000256" key="3">
    <source>
        <dbReference type="ARBA" id="ARBA00022723"/>
    </source>
</evidence>
<dbReference type="Gene3D" id="3.30.160.60">
    <property type="entry name" value="Classic Zinc Finger"/>
    <property type="match status" value="4"/>
</dbReference>
<dbReference type="GO" id="GO:0000978">
    <property type="term" value="F:RNA polymerase II cis-regulatory region sequence-specific DNA binding"/>
    <property type="evidence" value="ECO:0007669"/>
    <property type="project" value="TreeGrafter"/>
</dbReference>
<feature type="region of interest" description="Disordered" evidence="12">
    <location>
        <begin position="70"/>
        <end position="104"/>
    </location>
</feature>
<dbReference type="InterPro" id="IPR036236">
    <property type="entry name" value="Znf_C2H2_sf"/>
</dbReference>
<evidence type="ECO:0000256" key="8">
    <source>
        <dbReference type="ARBA" id="ARBA00023125"/>
    </source>
</evidence>
<dbReference type="FunFam" id="3.30.160.60:FF:000512">
    <property type="entry name" value="zinc finger protein 197 isoform X1"/>
    <property type="match status" value="1"/>
</dbReference>
<dbReference type="AlphaFoldDB" id="A0A1D2MHD6"/>
<evidence type="ECO:0000313" key="15">
    <source>
        <dbReference type="Proteomes" id="UP000094527"/>
    </source>
</evidence>
<evidence type="ECO:0000256" key="4">
    <source>
        <dbReference type="ARBA" id="ARBA00022737"/>
    </source>
</evidence>
<dbReference type="SUPFAM" id="SSF57667">
    <property type="entry name" value="beta-beta-alpha zinc fingers"/>
    <property type="match status" value="2"/>
</dbReference>
<dbReference type="GO" id="GO:0005634">
    <property type="term" value="C:nucleus"/>
    <property type="evidence" value="ECO:0007669"/>
    <property type="project" value="UniProtKB-SubCell"/>
</dbReference>
<keyword evidence="10" id="KW-0539">Nucleus</keyword>
<feature type="compositionally biased region" description="Low complexity" evidence="12">
    <location>
        <begin position="161"/>
        <end position="172"/>
    </location>
</feature>
<dbReference type="InterPro" id="IPR013087">
    <property type="entry name" value="Znf_C2H2_type"/>
</dbReference>
<dbReference type="GO" id="GO:0000981">
    <property type="term" value="F:DNA-binding transcription factor activity, RNA polymerase II-specific"/>
    <property type="evidence" value="ECO:0007669"/>
    <property type="project" value="TreeGrafter"/>
</dbReference>
<accession>A0A1D2MHD6</accession>
<feature type="domain" description="C2H2-type" evidence="13">
    <location>
        <begin position="192"/>
        <end position="219"/>
    </location>
</feature>
<dbReference type="PROSITE" id="PS00028">
    <property type="entry name" value="ZINC_FINGER_C2H2_1"/>
    <property type="match status" value="4"/>
</dbReference>
<dbReference type="OMA" id="AHAMSSH"/>
<feature type="domain" description="C2H2-type" evidence="13">
    <location>
        <begin position="220"/>
        <end position="247"/>
    </location>
</feature>
<dbReference type="STRING" id="48709.A0A1D2MHD6"/>
<feature type="domain" description="C2H2-type" evidence="13">
    <location>
        <begin position="248"/>
        <end position="275"/>
    </location>
</feature>
<evidence type="ECO:0000256" key="1">
    <source>
        <dbReference type="ARBA" id="ARBA00004123"/>
    </source>
</evidence>
<feature type="domain" description="C2H2-type" evidence="13">
    <location>
        <begin position="276"/>
        <end position="303"/>
    </location>
</feature>
<dbReference type="PROSITE" id="PS50157">
    <property type="entry name" value="ZINC_FINGER_C2H2_2"/>
    <property type="match status" value="4"/>
</dbReference>
<dbReference type="Pfam" id="PF00096">
    <property type="entry name" value="zf-C2H2"/>
    <property type="match status" value="4"/>
</dbReference>
<evidence type="ECO:0000256" key="6">
    <source>
        <dbReference type="ARBA" id="ARBA00022833"/>
    </source>
</evidence>
<dbReference type="PANTHER" id="PTHR23235:SF142">
    <property type="entry name" value="ZINC FINGER PROTEIN 384"/>
    <property type="match status" value="1"/>
</dbReference>
<evidence type="ECO:0000313" key="14">
    <source>
        <dbReference type="EMBL" id="ODM92396.1"/>
    </source>
</evidence>
<evidence type="ECO:0000259" key="13">
    <source>
        <dbReference type="PROSITE" id="PS50157"/>
    </source>
</evidence>
<gene>
    <name evidence="14" type="ORF">Ocin01_14286</name>
</gene>
<dbReference type="EMBL" id="LJIJ01001242">
    <property type="protein sequence ID" value="ODM92396.1"/>
    <property type="molecule type" value="Genomic_DNA"/>
</dbReference>
<dbReference type="FunFam" id="3.30.160.60:FF:001506">
    <property type="entry name" value="Zinc finger protein"/>
    <property type="match status" value="1"/>
</dbReference>
<dbReference type="SMART" id="SM00355">
    <property type="entry name" value="ZnF_C2H2"/>
    <property type="match status" value="4"/>
</dbReference>
<evidence type="ECO:0000256" key="10">
    <source>
        <dbReference type="ARBA" id="ARBA00023242"/>
    </source>
</evidence>
<keyword evidence="6" id="KW-0862">Zinc</keyword>
<evidence type="ECO:0000256" key="11">
    <source>
        <dbReference type="PROSITE-ProRule" id="PRU00042"/>
    </source>
</evidence>
<evidence type="ECO:0000256" key="12">
    <source>
        <dbReference type="SAM" id="MobiDB-lite"/>
    </source>
</evidence>
<keyword evidence="3" id="KW-0479">Metal-binding</keyword>
<dbReference type="FunFam" id="3.30.160.60:FF:000358">
    <property type="entry name" value="zinc finger protein 24"/>
    <property type="match status" value="1"/>
</dbReference>
<evidence type="ECO:0000256" key="2">
    <source>
        <dbReference type="ARBA" id="ARBA00006991"/>
    </source>
</evidence>
<protein>
    <submittedName>
        <fullName evidence="14">Putative zinc finger protein</fullName>
    </submittedName>
</protein>
<dbReference type="GO" id="GO:0008270">
    <property type="term" value="F:zinc ion binding"/>
    <property type="evidence" value="ECO:0007669"/>
    <property type="project" value="UniProtKB-KW"/>
</dbReference>
<comment type="similarity">
    <text evidence="2">Belongs to the krueppel C2H2-type zinc-finger protein family.</text>
</comment>
<evidence type="ECO:0000256" key="9">
    <source>
        <dbReference type="ARBA" id="ARBA00023163"/>
    </source>
</evidence>
<dbReference type="Proteomes" id="UP000094527">
    <property type="component" value="Unassembled WGS sequence"/>
</dbReference>
<comment type="caution">
    <text evidence="14">The sequence shown here is derived from an EMBL/GenBank/DDBJ whole genome shotgun (WGS) entry which is preliminary data.</text>
</comment>
<keyword evidence="8" id="KW-0238">DNA-binding</keyword>
<reference evidence="14 15" key="1">
    <citation type="journal article" date="2016" name="Genome Biol. Evol.">
        <title>Gene Family Evolution Reflects Adaptation to Soil Environmental Stressors in the Genome of the Collembolan Orchesella cincta.</title>
        <authorList>
            <person name="Faddeeva-Vakhrusheva A."/>
            <person name="Derks M.F."/>
            <person name="Anvar S.Y."/>
            <person name="Agamennone V."/>
            <person name="Suring W."/>
            <person name="Smit S."/>
            <person name="van Straalen N.M."/>
            <person name="Roelofs D."/>
        </authorList>
    </citation>
    <scope>NUCLEOTIDE SEQUENCE [LARGE SCALE GENOMIC DNA]</scope>
    <source>
        <tissue evidence="14">Mixed pool</tissue>
    </source>
</reference>
<keyword evidence="4" id="KW-0677">Repeat</keyword>
<evidence type="ECO:0000256" key="5">
    <source>
        <dbReference type="ARBA" id="ARBA00022771"/>
    </source>
</evidence>
<feature type="region of interest" description="Disordered" evidence="12">
    <location>
        <begin position="117"/>
        <end position="182"/>
    </location>
</feature>
<keyword evidence="9" id="KW-0804">Transcription</keyword>
<name>A0A1D2MHD6_ORCCI</name>
<feature type="region of interest" description="Disordered" evidence="12">
    <location>
        <begin position="1"/>
        <end position="21"/>
    </location>
</feature>
<dbReference type="OrthoDB" id="427030at2759"/>
<dbReference type="PANTHER" id="PTHR23235">
    <property type="entry name" value="KRUEPPEL-LIKE TRANSCRIPTION FACTOR"/>
    <property type="match status" value="1"/>
</dbReference>
<sequence length="308" mass="34527">MEQLMAHAMSSHNQPQHQFHPGQIVGPSSFAQGPPGMVLHQQALMGNPNMGMNQHPSVSLQIPDPNKLVKQEQNFGKMQQPQQQQQPPPPPVSSFSQDCQYPLMSPAPLAQNLTLKKEKSPLSSEGSSFDSEREDPWLNNGKSKSNKKKGKNSNQTRRASEPGGQNSSSSGSQKRRFSTSTTAIIQEKEKPFECTTCGRRFTQRIGMLQHQRRHTGERPFGCAFCDKRFTQKSGLVQHERLHTNEKPFNCSYCEKSFTQKSGLVQHERTHTGEKPYVCLVCSKAFTQLSGLKQHKKVHERSSETSASK</sequence>
<dbReference type="FunFam" id="3.30.160.60:FF:001498">
    <property type="entry name" value="Zinc finger protein 404"/>
    <property type="match status" value="1"/>
</dbReference>
<keyword evidence="15" id="KW-1185">Reference proteome</keyword>
<proteinExistence type="inferred from homology"/>
<comment type="subcellular location">
    <subcellularLocation>
        <location evidence="1">Nucleus</location>
    </subcellularLocation>
</comment>
<evidence type="ECO:0000256" key="7">
    <source>
        <dbReference type="ARBA" id="ARBA00023015"/>
    </source>
</evidence>
<organism evidence="14 15">
    <name type="scientific">Orchesella cincta</name>
    <name type="common">Springtail</name>
    <name type="synonym">Podura cincta</name>
    <dbReference type="NCBI Taxonomy" id="48709"/>
    <lineage>
        <taxon>Eukaryota</taxon>
        <taxon>Metazoa</taxon>
        <taxon>Ecdysozoa</taxon>
        <taxon>Arthropoda</taxon>
        <taxon>Hexapoda</taxon>
        <taxon>Collembola</taxon>
        <taxon>Entomobryomorpha</taxon>
        <taxon>Entomobryoidea</taxon>
        <taxon>Orchesellidae</taxon>
        <taxon>Orchesellinae</taxon>
        <taxon>Orchesella</taxon>
    </lineage>
</organism>
<keyword evidence="5 11" id="KW-0863">Zinc-finger</keyword>